<accession>A0ABS7WSS1</accession>
<keyword evidence="5" id="KW-0540">Nuclease</keyword>
<evidence type="ECO:0000313" key="6">
    <source>
        <dbReference type="Proteomes" id="UP000786183"/>
    </source>
</evidence>
<gene>
    <name evidence="5" type="ORF">AVCANL283_06925</name>
</gene>
<protein>
    <submittedName>
        <fullName evidence="5">Restriction endonuclease subunit S</fullName>
    </submittedName>
</protein>
<name>A0ABS7WSS1_9BACT</name>
<evidence type="ECO:0000256" key="1">
    <source>
        <dbReference type="ARBA" id="ARBA00010923"/>
    </source>
</evidence>
<dbReference type="Gene3D" id="3.90.220.20">
    <property type="entry name" value="DNA methylase specificity domains"/>
    <property type="match status" value="1"/>
</dbReference>
<dbReference type="Proteomes" id="UP000786183">
    <property type="component" value="Unassembled WGS sequence"/>
</dbReference>
<evidence type="ECO:0000259" key="4">
    <source>
        <dbReference type="Pfam" id="PF01420"/>
    </source>
</evidence>
<keyword evidence="5" id="KW-0255">Endonuclease</keyword>
<feature type="domain" description="Type I restriction modification DNA specificity" evidence="4">
    <location>
        <begin position="7"/>
        <end position="146"/>
    </location>
</feature>
<organism evidence="5 6">
    <name type="scientific">Campylobacter canadensis</name>
    <dbReference type="NCBI Taxonomy" id="449520"/>
    <lineage>
        <taxon>Bacteria</taxon>
        <taxon>Pseudomonadati</taxon>
        <taxon>Campylobacterota</taxon>
        <taxon>Epsilonproteobacteria</taxon>
        <taxon>Campylobacterales</taxon>
        <taxon>Campylobacteraceae</taxon>
        <taxon>Campylobacter</taxon>
    </lineage>
</organism>
<feature type="domain" description="Type I restriction modification DNA specificity" evidence="4">
    <location>
        <begin position="184"/>
        <end position="345"/>
    </location>
</feature>
<keyword evidence="6" id="KW-1185">Reference proteome</keyword>
<evidence type="ECO:0000256" key="3">
    <source>
        <dbReference type="ARBA" id="ARBA00023125"/>
    </source>
</evidence>
<comment type="similarity">
    <text evidence="1">Belongs to the type-I restriction system S methylase family.</text>
</comment>
<sequence length="363" mass="42180">MSSNPQLNKNSFVFNKNAEYPYFTRTVYNNGILGYVEYLDEKHKIKGNSIAVGLIAMQFFYMEKDFYAGQFTKTIYPKFKEFNKNIALFFTSIFNANKEIYLKNFVVRDFEKDFLTTKISIPITSNKKPNFALMETFIKNLEKSHIKPLISYYKTLKTTSWGGVIFDYNKYKIFNDLKTLDFITWREFRIGDLFEIKPTKAYKMTNSILFLTKGNVPVVTNSSFNNGVSGYVALEPTEKGNMITYSDTTTSEGIFYQPRDFVGYSHVQGLYPIKYKSKWSNLSLLYFVATFRKTAHGRFDYGNKFNRNIAKDLKVTLPTDSKGNLAFEFMENTIKALKKEAAKNVILYNDAKIKATKKYIKTH</sequence>
<comment type="caution">
    <text evidence="5">The sequence shown here is derived from an EMBL/GenBank/DDBJ whole genome shotgun (WGS) entry which is preliminary data.</text>
</comment>
<evidence type="ECO:0000313" key="5">
    <source>
        <dbReference type="EMBL" id="MBZ7987826.1"/>
    </source>
</evidence>
<dbReference type="EMBL" id="JACGBB010000016">
    <property type="protein sequence ID" value="MBZ7987826.1"/>
    <property type="molecule type" value="Genomic_DNA"/>
</dbReference>
<dbReference type="Pfam" id="PF01420">
    <property type="entry name" value="Methylase_S"/>
    <property type="match status" value="2"/>
</dbReference>
<keyword evidence="5" id="KW-0378">Hydrolase</keyword>
<dbReference type="InterPro" id="IPR044946">
    <property type="entry name" value="Restrct_endonuc_typeI_TRD_sf"/>
</dbReference>
<keyword evidence="2" id="KW-0680">Restriction system</keyword>
<dbReference type="SUPFAM" id="SSF116734">
    <property type="entry name" value="DNA methylase specificity domain"/>
    <property type="match status" value="1"/>
</dbReference>
<dbReference type="GO" id="GO:0004519">
    <property type="term" value="F:endonuclease activity"/>
    <property type="evidence" value="ECO:0007669"/>
    <property type="project" value="UniProtKB-KW"/>
</dbReference>
<keyword evidence="3" id="KW-0238">DNA-binding</keyword>
<reference evidence="5 6" key="1">
    <citation type="submission" date="2020-07" db="EMBL/GenBank/DDBJ databases">
        <title>Transfer of Campylobacter canadensis to the novel genus Avispirillum gen. nov., that also includes two novel species recovered from migratory waterfowl: Avispirillum anseris sp. nov. and Avispirillum brantae sp. nov.</title>
        <authorList>
            <person name="Miller W.G."/>
            <person name="Chapman M.H."/>
            <person name="Yee E."/>
            <person name="Inglis G.D."/>
        </authorList>
    </citation>
    <scope>NUCLEOTIDE SEQUENCE [LARGE SCALE GENOMIC DNA]</scope>
    <source>
        <strain evidence="5 6">L283</strain>
    </source>
</reference>
<evidence type="ECO:0000256" key="2">
    <source>
        <dbReference type="ARBA" id="ARBA00022747"/>
    </source>
</evidence>
<proteinExistence type="inferred from homology"/>
<dbReference type="InterPro" id="IPR000055">
    <property type="entry name" value="Restrct_endonuc_typeI_TRD"/>
</dbReference>